<reference evidence="2 3" key="1">
    <citation type="submission" date="2020-08" db="EMBL/GenBank/DDBJ databases">
        <title>Genomic Encyclopedia of Type Strains, Phase IV (KMG-IV): sequencing the most valuable type-strain genomes for metagenomic binning, comparative biology and taxonomic classification.</title>
        <authorList>
            <person name="Goeker M."/>
        </authorList>
    </citation>
    <scope>NUCLEOTIDE SEQUENCE [LARGE SCALE GENOMIC DNA]</scope>
    <source>
        <strain evidence="2 3">DSM 5895</strain>
    </source>
</reference>
<dbReference type="RefSeq" id="WP_183192107.1">
    <property type="nucleotide sequence ID" value="NZ_JACICD010000017.1"/>
</dbReference>
<dbReference type="Pfam" id="PF12728">
    <property type="entry name" value="HTH_17"/>
    <property type="match status" value="1"/>
</dbReference>
<keyword evidence="3" id="KW-1185">Reference proteome</keyword>
<evidence type="ECO:0000313" key="3">
    <source>
        <dbReference type="Proteomes" id="UP000533469"/>
    </source>
</evidence>
<evidence type="ECO:0000259" key="1">
    <source>
        <dbReference type="Pfam" id="PF12728"/>
    </source>
</evidence>
<dbReference type="Proteomes" id="UP000533469">
    <property type="component" value="Unassembled WGS sequence"/>
</dbReference>
<protein>
    <submittedName>
        <fullName evidence="2">Excisionase family DNA binding protein</fullName>
    </submittedName>
</protein>
<proteinExistence type="predicted"/>
<comment type="caution">
    <text evidence="2">The sequence shown here is derived from an EMBL/GenBank/DDBJ whole genome shotgun (WGS) entry which is preliminary data.</text>
</comment>
<sequence>MPIVHSATKAQAEDLRKEVFTLRQLHHVFAIPPSSAYRYMAEGRLQSIKIGGRRLVRRADVETFLAVQAGEDRR</sequence>
<dbReference type="EMBL" id="JACICD010000017">
    <property type="protein sequence ID" value="MBB3773914.1"/>
    <property type="molecule type" value="Genomic_DNA"/>
</dbReference>
<name>A0A839ZGK5_9HYPH</name>
<gene>
    <name evidence="2" type="ORF">FHS55_004560</name>
</gene>
<dbReference type="InterPro" id="IPR009061">
    <property type="entry name" value="DNA-bd_dom_put_sf"/>
</dbReference>
<dbReference type="AlphaFoldDB" id="A0A839ZGK5"/>
<dbReference type="InterPro" id="IPR041657">
    <property type="entry name" value="HTH_17"/>
</dbReference>
<feature type="domain" description="Helix-turn-helix" evidence="1">
    <location>
        <begin position="21"/>
        <end position="66"/>
    </location>
</feature>
<accession>A0A839ZGK5</accession>
<dbReference type="SUPFAM" id="SSF46955">
    <property type="entry name" value="Putative DNA-binding domain"/>
    <property type="match status" value="1"/>
</dbReference>
<organism evidence="2 3">
    <name type="scientific">Ancylobacter tetraedralis</name>
    <dbReference type="NCBI Taxonomy" id="217068"/>
    <lineage>
        <taxon>Bacteria</taxon>
        <taxon>Pseudomonadati</taxon>
        <taxon>Pseudomonadota</taxon>
        <taxon>Alphaproteobacteria</taxon>
        <taxon>Hyphomicrobiales</taxon>
        <taxon>Xanthobacteraceae</taxon>
        <taxon>Ancylobacter</taxon>
    </lineage>
</organism>
<evidence type="ECO:0000313" key="2">
    <source>
        <dbReference type="EMBL" id="MBB3773914.1"/>
    </source>
</evidence>